<comment type="similarity">
    <text evidence="1 3 5">Belongs to the aldehyde dehydrogenase family.</text>
</comment>
<dbReference type="PROSITE" id="PS00687">
    <property type="entry name" value="ALDEHYDE_DEHYDR_GLU"/>
    <property type="match status" value="1"/>
</dbReference>
<dbReference type="InterPro" id="IPR012394">
    <property type="entry name" value="Aldehyde_DH_NAD(P)"/>
</dbReference>
<sequence length="466" mass="51187">MTFTIPESAADIELSQIVQRQRDFFLSGATREIAYRLKQLEKLREAVVRLEPELLAALRSDLNKPETESYALEIGPVLSEISFASRRVRKWAKPKRVRTPITHFGSSSRVRYEPLGTSLIIGPWNYPVQLILIPTIAALAAGNTVVLKPSEMAPATSAMLARLVRETFSPEAVALAEGGAETSQALLQLPFDHIFYTGNATVGRIIMEAAAKRLIPVTLELGGKSPCIVHEDANIELAARRITFGKLANAGQTCVAPDYLLVHERVKTKLIEAIGQVIESFYGADPIAHLNYGRIVNARHFHRVAAYLKDGNVVYGGRSDESSLKIAPTLLADVAPDAPVMREEIFGPILPIITYGNIDDVFAIVAANEKPLALYVFSENKKFQDEIIGRIPFGGGCINDAVIHLGTPYLPFGGIGPSGMGNYHGEYGFRTFSHCKAVLKQSNRFDLPFRYPGSKLGPKIIRKLLR</sequence>
<evidence type="ECO:0000256" key="2">
    <source>
        <dbReference type="ARBA" id="ARBA00023002"/>
    </source>
</evidence>
<evidence type="ECO:0000256" key="5">
    <source>
        <dbReference type="RuleBase" id="RU003345"/>
    </source>
</evidence>
<evidence type="ECO:0000256" key="1">
    <source>
        <dbReference type="ARBA" id="ARBA00009986"/>
    </source>
</evidence>
<organism evidence="7 8">
    <name type="scientific">Cohnella soli</name>
    <dbReference type="NCBI Taxonomy" id="425005"/>
    <lineage>
        <taxon>Bacteria</taxon>
        <taxon>Bacillati</taxon>
        <taxon>Bacillota</taxon>
        <taxon>Bacilli</taxon>
        <taxon>Bacillales</taxon>
        <taxon>Paenibacillaceae</taxon>
        <taxon>Cohnella</taxon>
    </lineage>
</organism>
<dbReference type="InterPro" id="IPR016162">
    <property type="entry name" value="Ald_DH_N"/>
</dbReference>
<protein>
    <recommendedName>
        <fullName evidence="3">Aldehyde dehydrogenase</fullName>
    </recommendedName>
</protein>
<dbReference type="InterPro" id="IPR016160">
    <property type="entry name" value="Ald_DH_CS_CYS"/>
</dbReference>
<proteinExistence type="inferred from homology"/>
<gene>
    <name evidence="7" type="ORF">ACFPOF_30080</name>
</gene>
<dbReference type="Pfam" id="PF00171">
    <property type="entry name" value="Aldedh"/>
    <property type="match status" value="1"/>
</dbReference>
<dbReference type="InterPro" id="IPR016161">
    <property type="entry name" value="Ald_DH/histidinol_DH"/>
</dbReference>
<evidence type="ECO:0000259" key="6">
    <source>
        <dbReference type="Pfam" id="PF00171"/>
    </source>
</evidence>
<dbReference type="PANTHER" id="PTHR43570:SF16">
    <property type="entry name" value="ALDEHYDE DEHYDROGENASE TYPE III, ISOFORM Q"/>
    <property type="match status" value="1"/>
</dbReference>
<dbReference type="SUPFAM" id="SSF53720">
    <property type="entry name" value="ALDH-like"/>
    <property type="match status" value="1"/>
</dbReference>
<dbReference type="Proteomes" id="UP001596113">
    <property type="component" value="Unassembled WGS sequence"/>
</dbReference>
<dbReference type="CDD" id="cd07136">
    <property type="entry name" value="ALDH_YwdH-P39616"/>
    <property type="match status" value="1"/>
</dbReference>
<dbReference type="RefSeq" id="WP_378139265.1">
    <property type="nucleotide sequence ID" value="NZ_JBHSMI010000067.1"/>
</dbReference>
<evidence type="ECO:0000256" key="4">
    <source>
        <dbReference type="PROSITE-ProRule" id="PRU10007"/>
    </source>
</evidence>
<feature type="active site" evidence="4">
    <location>
        <position position="220"/>
    </location>
</feature>
<dbReference type="Gene3D" id="3.40.309.10">
    <property type="entry name" value="Aldehyde Dehydrogenase, Chain A, domain 2"/>
    <property type="match status" value="1"/>
</dbReference>
<name>A0ABW0I3P6_9BACL</name>
<keyword evidence="8" id="KW-1185">Reference proteome</keyword>
<dbReference type="PROSITE" id="PS00070">
    <property type="entry name" value="ALDEHYDE_DEHYDR_CYS"/>
    <property type="match status" value="1"/>
</dbReference>
<evidence type="ECO:0000313" key="7">
    <source>
        <dbReference type="EMBL" id="MFC5406996.1"/>
    </source>
</evidence>
<reference evidence="8" key="1">
    <citation type="journal article" date="2019" name="Int. J. Syst. Evol. Microbiol.">
        <title>The Global Catalogue of Microorganisms (GCM) 10K type strain sequencing project: providing services to taxonomists for standard genome sequencing and annotation.</title>
        <authorList>
            <consortium name="The Broad Institute Genomics Platform"/>
            <consortium name="The Broad Institute Genome Sequencing Center for Infectious Disease"/>
            <person name="Wu L."/>
            <person name="Ma J."/>
        </authorList>
    </citation>
    <scope>NUCLEOTIDE SEQUENCE [LARGE SCALE GENOMIC DNA]</scope>
    <source>
        <strain evidence="8">CGMCC 1.18575</strain>
    </source>
</reference>
<dbReference type="EMBL" id="JBHSMI010000067">
    <property type="protein sequence ID" value="MFC5406996.1"/>
    <property type="molecule type" value="Genomic_DNA"/>
</dbReference>
<dbReference type="PANTHER" id="PTHR43570">
    <property type="entry name" value="ALDEHYDE DEHYDROGENASE"/>
    <property type="match status" value="1"/>
</dbReference>
<dbReference type="Gene3D" id="3.40.605.10">
    <property type="entry name" value="Aldehyde Dehydrogenase, Chain A, domain 1"/>
    <property type="match status" value="1"/>
</dbReference>
<dbReference type="InterPro" id="IPR016163">
    <property type="entry name" value="Ald_DH_C"/>
</dbReference>
<evidence type="ECO:0000313" key="8">
    <source>
        <dbReference type="Proteomes" id="UP001596113"/>
    </source>
</evidence>
<dbReference type="InterPro" id="IPR029510">
    <property type="entry name" value="Ald_DH_CS_GLU"/>
</dbReference>
<keyword evidence="2 3" id="KW-0560">Oxidoreductase</keyword>
<dbReference type="PIRSF" id="PIRSF036492">
    <property type="entry name" value="ALDH"/>
    <property type="match status" value="1"/>
</dbReference>
<feature type="domain" description="Aldehyde dehydrogenase" evidence="6">
    <location>
        <begin position="14"/>
        <end position="438"/>
    </location>
</feature>
<accession>A0ABW0I3P6</accession>
<dbReference type="InterPro" id="IPR015590">
    <property type="entry name" value="Aldehyde_DH_dom"/>
</dbReference>
<comment type="caution">
    <text evidence="7">The sequence shown here is derived from an EMBL/GenBank/DDBJ whole genome shotgun (WGS) entry which is preliminary data.</text>
</comment>
<evidence type="ECO:0000256" key="3">
    <source>
        <dbReference type="PIRNR" id="PIRNR036492"/>
    </source>
</evidence>